<accession>A0A1K2HRI9</accession>
<name>A0A1K2HRI9_9NEIS</name>
<gene>
    <name evidence="2" type="ORF">SAMN02745887_03606</name>
</gene>
<evidence type="ECO:0000256" key="1">
    <source>
        <dbReference type="SAM" id="MobiDB-lite"/>
    </source>
</evidence>
<dbReference type="EMBL" id="FPKR01000017">
    <property type="protein sequence ID" value="SFZ79424.1"/>
    <property type="molecule type" value="Genomic_DNA"/>
</dbReference>
<reference evidence="2 3" key="1">
    <citation type="submission" date="2016-11" db="EMBL/GenBank/DDBJ databases">
        <authorList>
            <person name="Jaros S."/>
            <person name="Januszkiewicz K."/>
            <person name="Wedrychowicz H."/>
        </authorList>
    </citation>
    <scope>NUCLEOTIDE SEQUENCE [LARGE SCALE GENOMIC DNA]</scope>
    <source>
        <strain evidence="2 3">DSM 18899</strain>
    </source>
</reference>
<dbReference type="STRING" id="1121279.SAMN02745887_03606"/>
<evidence type="ECO:0000313" key="3">
    <source>
        <dbReference type="Proteomes" id="UP000186513"/>
    </source>
</evidence>
<keyword evidence="3" id="KW-1185">Reference proteome</keyword>
<dbReference type="Proteomes" id="UP000186513">
    <property type="component" value="Unassembled WGS sequence"/>
</dbReference>
<proteinExistence type="predicted"/>
<dbReference type="OrthoDB" id="9182900at2"/>
<feature type="compositionally biased region" description="Low complexity" evidence="1">
    <location>
        <begin position="39"/>
        <end position="65"/>
    </location>
</feature>
<dbReference type="AlphaFoldDB" id="A0A1K2HRI9"/>
<sequence>MSPLLRIALLLTVGLSLYLALEEEPAAAPPSERPRRVDASLAAAAPLPEPSSAPTAKRASAAHASAEVDLFASQSWLPPPPPPSAPPAAVAPPLPFSVDMVWQDASGRYLALGMGGVQLVVCERCQVFGHVHPGGLLGERYRLEAIEPGRLVFTYLPLNTRQTLSW</sequence>
<protein>
    <submittedName>
        <fullName evidence="2">Uncharacterized protein</fullName>
    </submittedName>
</protein>
<organism evidence="2 3">
    <name type="scientific">Chitinimonas taiwanensis DSM 18899</name>
    <dbReference type="NCBI Taxonomy" id="1121279"/>
    <lineage>
        <taxon>Bacteria</taxon>
        <taxon>Pseudomonadati</taxon>
        <taxon>Pseudomonadota</taxon>
        <taxon>Betaproteobacteria</taxon>
        <taxon>Neisseriales</taxon>
        <taxon>Chitinibacteraceae</taxon>
        <taxon>Chitinimonas</taxon>
    </lineage>
</organism>
<dbReference type="RefSeq" id="WP_072430085.1">
    <property type="nucleotide sequence ID" value="NZ_FPKR01000017.1"/>
</dbReference>
<evidence type="ECO:0000313" key="2">
    <source>
        <dbReference type="EMBL" id="SFZ79424.1"/>
    </source>
</evidence>
<feature type="region of interest" description="Disordered" evidence="1">
    <location>
        <begin position="26"/>
        <end position="66"/>
    </location>
</feature>